<feature type="region of interest" description="Disordered" evidence="1">
    <location>
        <begin position="1"/>
        <end position="22"/>
    </location>
</feature>
<keyword evidence="4" id="KW-0436">Ligase</keyword>
<dbReference type="Pfam" id="PF13193">
    <property type="entry name" value="AMP-binding_C"/>
    <property type="match status" value="1"/>
</dbReference>
<keyword evidence="5" id="KW-1185">Reference proteome</keyword>
<dbReference type="PROSITE" id="PS00455">
    <property type="entry name" value="AMP_BINDING"/>
    <property type="match status" value="1"/>
</dbReference>
<dbReference type="InterPro" id="IPR045851">
    <property type="entry name" value="AMP-bd_C_sf"/>
</dbReference>
<dbReference type="Pfam" id="PF00501">
    <property type="entry name" value="AMP-binding"/>
    <property type="match status" value="1"/>
</dbReference>
<reference evidence="4" key="1">
    <citation type="submission" date="2022-01" db="EMBL/GenBank/DDBJ databases">
        <title>Genome-Based Taxonomic Classification of the Phylum Actinobacteria.</title>
        <authorList>
            <person name="Gao Y."/>
        </authorList>
    </citation>
    <scope>NUCLEOTIDE SEQUENCE</scope>
    <source>
        <strain evidence="4">KLBMP 8922</strain>
    </source>
</reference>
<dbReference type="RefSeq" id="WP_235051976.1">
    <property type="nucleotide sequence ID" value="NZ_JAKFHA010000005.1"/>
</dbReference>
<dbReference type="InterPro" id="IPR042099">
    <property type="entry name" value="ANL_N_sf"/>
</dbReference>
<comment type="caution">
    <text evidence="4">The sequence shown here is derived from an EMBL/GenBank/DDBJ whole genome shotgun (WGS) entry which is preliminary data.</text>
</comment>
<name>A0AA41Q0H9_9ACTN</name>
<dbReference type="Proteomes" id="UP001165378">
    <property type="component" value="Unassembled WGS sequence"/>
</dbReference>
<feature type="domain" description="AMP-dependent synthetase/ligase" evidence="2">
    <location>
        <begin position="59"/>
        <end position="424"/>
    </location>
</feature>
<dbReference type="GO" id="GO:0016405">
    <property type="term" value="F:CoA-ligase activity"/>
    <property type="evidence" value="ECO:0007669"/>
    <property type="project" value="TreeGrafter"/>
</dbReference>
<dbReference type="SUPFAM" id="SSF56801">
    <property type="entry name" value="Acetyl-CoA synthetase-like"/>
    <property type="match status" value="1"/>
</dbReference>
<proteinExistence type="predicted"/>
<evidence type="ECO:0000259" key="2">
    <source>
        <dbReference type="Pfam" id="PF00501"/>
    </source>
</evidence>
<dbReference type="InterPro" id="IPR000873">
    <property type="entry name" value="AMP-dep_synth/lig_dom"/>
</dbReference>
<dbReference type="PANTHER" id="PTHR24096">
    <property type="entry name" value="LONG-CHAIN-FATTY-ACID--COA LIGASE"/>
    <property type="match status" value="1"/>
</dbReference>
<evidence type="ECO:0000313" key="4">
    <source>
        <dbReference type="EMBL" id="MCF2527802.1"/>
    </source>
</evidence>
<protein>
    <submittedName>
        <fullName evidence="4">Acyl--CoA ligase</fullName>
    </submittedName>
</protein>
<organism evidence="4 5">
    <name type="scientific">Yinghuangia soli</name>
    <dbReference type="NCBI Taxonomy" id="2908204"/>
    <lineage>
        <taxon>Bacteria</taxon>
        <taxon>Bacillati</taxon>
        <taxon>Actinomycetota</taxon>
        <taxon>Actinomycetes</taxon>
        <taxon>Kitasatosporales</taxon>
        <taxon>Streptomycetaceae</taxon>
        <taxon>Yinghuangia</taxon>
    </lineage>
</organism>
<dbReference type="Gene3D" id="3.40.50.12780">
    <property type="entry name" value="N-terminal domain of ligase-like"/>
    <property type="match status" value="1"/>
</dbReference>
<dbReference type="InterPro" id="IPR025110">
    <property type="entry name" value="AMP-bd_C"/>
</dbReference>
<dbReference type="InterPro" id="IPR020845">
    <property type="entry name" value="AMP-binding_CS"/>
</dbReference>
<evidence type="ECO:0000256" key="1">
    <source>
        <dbReference type="SAM" id="MobiDB-lite"/>
    </source>
</evidence>
<evidence type="ECO:0000313" key="5">
    <source>
        <dbReference type="Proteomes" id="UP001165378"/>
    </source>
</evidence>
<accession>A0AA41Q0H9</accession>
<dbReference type="EMBL" id="JAKFHA010000005">
    <property type="protein sequence ID" value="MCF2527802.1"/>
    <property type="molecule type" value="Genomic_DNA"/>
</dbReference>
<feature type="compositionally biased region" description="Low complexity" evidence="1">
    <location>
        <begin position="1"/>
        <end position="18"/>
    </location>
</feature>
<dbReference type="AlphaFoldDB" id="A0AA41Q0H9"/>
<sequence length="567" mass="60283">MATSTSGSPSGTPSAAASDPMAALTAPGSPFELAEEDVLGVPLRVLANRPRSLSEFVARSAGYGDREYVVHDDGTRWTYAEHARAVASVAAALRDRYGVEPGDRVAILAANRPEWLITFWATVSLGAVAVGMNGWWAGDEIRYGLADCEPKVLVADRRRLERLPDATVPVVEMESGFADLVRYAPDAELPAGPGDEDAPALILYTSGTTGRPKGAVLTHRNVIAMQNVQALLAARAMAHVPADRRPASPPAGRWLVNSPFFHVSGLLAGAVAAFADGHTMVLFSGRFDVPAVLATIERERCTNWSVVPTVGWRVVNHPDSGAYDLSSVARLGGGSAAFAPELVTRLQQVFTNAKGAMGVGYGLTESGGVATSAGAAQLEAAVGAIGAAVPTVQVEIRGEDGTRLADGEEGEIWIRSPLVMREYWRNPEATAKSLTEDRWLRTGDLGLERNGQFFMATRRSDLILRGGENIYPAEIEHCLDAHPDIAESVVVGVPHPELGEEVKAVVVPKPGGALTPETLSAYVGERLAYYKVPSYWEIRTEPLPRTATGKVIRAVVTGAKAADLVEE</sequence>
<evidence type="ECO:0000259" key="3">
    <source>
        <dbReference type="Pfam" id="PF13193"/>
    </source>
</evidence>
<feature type="domain" description="AMP-binding enzyme C-terminal" evidence="3">
    <location>
        <begin position="474"/>
        <end position="550"/>
    </location>
</feature>
<gene>
    <name evidence="4" type="ORF">LZ495_11310</name>
</gene>
<dbReference type="Gene3D" id="3.30.300.30">
    <property type="match status" value="1"/>
</dbReference>